<name>I0IRN5_LEPFC</name>
<feature type="domain" description="Glycosyl transferase family 1" evidence="1">
    <location>
        <begin position="299"/>
        <end position="451"/>
    </location>
</feature>
<sequence length="480" mass="54864">MYHWTQDDFPSSRGGGIKVYQKTILQELVKIKDLHLTVLSSGSSDLYDFIDPSIRIKRLPSRTNELERFGIVNSSVWAPACNHFGNPYSINHLKMKEIFFEFVVKHQFDVIHFQHLEGLPAEVLTIKERLPHIKILFSMHDYYALCPQVTFLYKGRDLCNDSQNGKKCLSCLPVEDFRSSLSSKRANWFAFQIIDRVGFNPEGTIGTLIQKFFHQVFIGKTTITPPNPPPDNVLLNWHYIVELMNKHVDSVLPVSKRVQQIALRHGIHSNLLKLLRLGIPEAPRFRQEPPPQGPLIREDGSLTFVYLGYMTIHKGFFFLLDAFEEMPEELSGKINLVVAAKAPNDPFVLNRLMSLQPKLKSLIHYNGYTPDQLDTILGKGSIGLLCQLWEDSGPITAWEMHCRHIPLLTSDLGGASELSGCKSMVYGHGNRSEFIECVRKILEGKVTHEEYWKNSITPMTVAEHCQQLVQYYLSEEKDTL</sequence>
<dbReference type="HOGENOM" id="CLU_572041_0_0_0"/>
<dbReference type="STRING" id="1162668.LFE_2262"/>
<evidence type="ECO:0000313" key="3">
    <source>
        <dbReference type="Proteomes" id="UP000007382"/>
    </source>
</evidence>
<accession>I0IRN5</accession>
<proteinExistence type="predicted"/>
<reference evidence="2 3" key="1">
    <citation type="journal article" date="2012" name="J. Bacteriol.">
        <title>Complete Genome Sequence of Leptospirillum ferrooxidans Strain C2-3, Isolated from a Fresh Volcanic Ash Deposit on the Island of Miyake, Japan.</title>
        <authorList>
            <person name="Fujimura R."/>
            <person name="Sato Y."/>
            <person name="Nishizawa T."/>
            <person name="Oshima K."/>
            <person name="Kim S.-W."/>
            <person name="Hattori M."/>
            <person name="Kamijo T."/>
            <person name="Ohta H."/>
        </authorList>
    </citation>
    <scope>NUCLEOTIDE SEQUENCE [LARGE SCALE GENOMIC DNA]</scope>
    <source>
        <strain evidence="2 3">C2-3</strain>
    </source>
</reference>
<dbReference type="Pfam" id="PF00534">
    <property type="entry name" value="Glycos_transf_1"/>
    <property type="match status" value="1"/>
</dbReference>
<dbReference type="KEGG" id="lfc:LFE_2262"/>
<dbReference type="Proteomes" id="UP000007382">
    <property type="component" value="Chromosome"/>
</dbReference>
<organism evidence="2 3">
    <name type="scientific">Leptospirillum ferrooxidans (strain C2-3)</name>
    <dbReference type="NCBI Taxonomy" id="1162668"/>
    <lineage>
        <taxon>Bacteria</taxon>
        <taxon>Pseudomonadati</taxon>
        <taxon>Nitrospirota</taxon>
        <taxon>Nitrospiria</taxon>
        <taxon>Nitrospirales</taxon>
        <taxon>Nitrospiraceae</taxon>
        <taxon>Leptospirillum</taxon>
    </lineage>
</organism>
<evidence type="ECO:0000313" key="2">
    <source>
        <dbReference type="EMBL" id="BAM07934.1"/>
    </source>
</evidence>
<keyword evidence="2" id="KW-0808">Transferase</keyword>
<dbReference type="eggNOG" id="COG0438">
    <property type="taxonomic scope" value="Bacteria"/>
</dbReference>
<dbReference type="EMBL" id="AP012342">
    <property type="protein sequence ID" value="BAM07934.1"/>
    <property type="molecule type" value="Genomic_DNA"/>
</dbReference>
<dbReference type="AlphaFoldDB" id="I0IRN5"/>
<keyword evidence="3" id="KW-1185">Reference proteome</keyword>
<gene>
    <name evidence="2" type="ordered locus">LFE_2262</name>
</gene>
<evidence type="ECO:0000259" key="1">
    <source>
        <dbReference type="Pfam" id="PF00534"/>
    </source>
</evidence>
<reference evidence="3" key="2">
    <citation type="submission" date="2012-03" db="EMBL/GenBank/DDBJ databases">
        <title>The complete genome sequence of the pioneer microbe on fresh volcanic deposit, Leptospirillum ferrooxidans strain C2-3.</title>
        <authorList>
            <person name="Fujimura R."/>
            <person name="Sato Y."/>
            <person name="Nishizawa T."/>
            <person name="Nanba K."/>
            <person name="Oshima K."/>
            <person name="Hattori M."/>
            <person name="Kamijo T."/>
            <person name="Ohta H."/>
        </authorList>
    </citation>
    <scope>NUCLEOTIDE SEQUENCE [LARGE SCALE GENOMIC DNA]</scope>
    <source>
        <strain evidence="3">C2-3</strain>
    </source>
</reference>
<protein>
    <submittedName>
        <fullName evidence="2">Putative glycosyltransferase, forming alpha glycosyl linkages protein</fullName>
    </submittedName>
</protein>
<dbReference type="Gene3D" id="3.40.50.2000">
    <property type="entry name" value="Glycogen Phosphorylase B"/>
    <property type="match status" value="2"/>
</dbReference>
<dbReference type="GO" id="GO:0016757">
    <property type="term" value="F:glycosyltransferase activity"/>
    <property type="evidence" value="ECO:0007669"/>
    <property type="project" value="InterPro"/>
</dbReference>
<dbReference type="InterPro" id="IPR001296">
    <property type="entry name" value="Glyco_trans_1"/>
</dbReference>
<dbReference type="SUPFAM" id="SSF53756">
    <property type="entry name" value="UDP-Glycosyltransferase/glycogen phosphorylase"/>
    <property type="match status" value="1"/>
</dbReference>
<dbReference type="PATRIC" id="fig|1162668.3.peg.2682"/>